<feature type="compositionally biased region" description="Low complexity" evidence="2">
    <location>
        <begin position="269"/>
        <end position="283"/>
    </location>
</feature>
<dbReference type="Proteomes" id="UP000887565">
    <property type="component" value="Unplaced"/>
</dbReference>
<feature type="coiled-coil region" evidence="1">
    <location>
        <begin position="76"/>
        <end position="118"/>
    </location>
</feature>
<dbReference type="AlphaFoldDB" id="A0A915IVZ5"/>
<protein>
    <submittedName>
        <fullName evidence="4">Uncharacterized protein</fullName>
    </submittedName>
</protein>
<accession>A0A915IVZ5</accession>
<feature type="region of interest" description="Disordered" evidence="2">
    <location>
        <begin position="250"/>
        <end position="291"/>
    </location>
</feature>
<sequence>MPIDLNQEGHDLEVDKEVTVESPMQPDEETQVTSLVDQTESLLSGMDVRADQMLDESNLITIAEGPTMAEIEGRLREQAEKEIERQKEIFVKKLAEQKARLNEQQKQLEQVLAGFTVQSRPLAAPTAVQASVKVPTAYHIPKLAAPPASTQVTQPGVSKGVLVVQGLQRDPSIDGGIPDIYTPKEVKRFRDSGRTDDQIKRLGRRKIAQKANRVKKRESQDVIEISDDEGEQMESTTSTDSKFVALTTLSTDSTNSKTKTMPTSQMPGTSSSTSQAQLTAVTAKVPSKSTM</sequence>
<proteinExistence type="predicted"/>
<name>A0A915IVZ5_ROMCU</name>
<evidence type="ECO:0000313" key="3">
    <source>
        <dbReference type="Proteomes" id="UP000887565"/>
    </source>
</evidence>
<evidence type="ECO:0000313" key="4">
    <source>
        <dbReference type="WBParaSite" id="nRc.2.0.1.t18253-RA"/>
    </source>
</evidence>
<feature type="compositionally biased region" description="Polar residues" evidence="2">
    <location>
        <begin position="250"/>
        <end position="268"/>
    </location>
</feature>
<reference evidence="4" key="1">
    <citation type="submission" date="2022-11" db="UniProtKB">
        <authorList>
            <consortium name="WormBaseParasite"/>
        </authorList>
    </citation>
    <scope>IDENTIFICATION</scope>
</reference>
<keyword evidence="1" id="KW-0175">Coiled coil</keyword>
<evidence type="ECO:0000256" key="1">
    <source>
        <dbReference type="SAM" id="Coils"/>
    </source>
</evidence>
<organism evidence="3 4">
    <name type="scientific">Romanomermis culicivorax</name>
    <name type="common">Nematode worm</name>
    <dbReference type="NCBI Taxonomy" id="13658"/>
    <lineage>
        <taxon>Eukaryota</taxon>
        <taxon>Metazoa</taxon>
        <taxon>Ecdysozoa</taxon>
        <taxon>Nematoda</taxon>
        <taxon>Enoplea</taxon>
        <taxon>Dorylaimia</taxon>
        <taxon>Mermithida</taxon>
        <taxon>Mermithoidea</taxon>
        <taxon>Mermithidae</taxon>
        <taxon>Romanomermis</taxon>
    </lineage>
</organism>
<evidence type="ECO:0000256" key="2">
    <source>
        <dbReference type="SAM" id="MobiDB-lite"/>
    </source>
</evidence>
<dbReference type="WBParaSite" id="nRc.2.0.1.t18253-RA">
    <property type="protein sequence ID" value="nRc.2.0.1.t18253-RA"/>
    <property type="gene ID" value="nRc.2.0.1.g18253"/>
</dbReference>
<keyword evidence="3" id="KW-1185">Reference proteome</keyword>